<evidence type="ECO:0000313" key="5">
    <source>
        <dbReference type="EMBL" id="MEQ2486690.1"/>
    </source>
</evidence>
<dbReference type="InterPro" id="IPR003593">
    <property type="entry name" value="AAA+_ATPase"/>
</dbReference>
<evidence type="ECO:0000256" key="2">
    <source>
        <dbReference type="ARBA" id="ARBA00022741"/>
    </source>
</evidence>
<dbReference type="InterPro" id="IPR027417">
    <property type="entry name" value="P-loop_NTPase"/>
</dbReference>
<gene>
    <name evidence="5" type="ORF">AAAT34_06440</name>
</gene>
<dbReference type="SMART" id="SM00382">
    <property type="entry name" value="AAA"/>
    <property type="match status" value="1"/>
</dbReference>
<accession>A0ABV1FQV5</accession>
<evidence type="ECO:0000259" key="4">
    <source>
        <dbReference type="PROSITE" id="PS50893"/>
    </source>
</evidence>
<keyword evidence="2" id="KW-0547">Nucleotide-binding</keyword>
<keyword evidence="1" id="KW-0813">Transport</keyword>
<protein>
    <submittedName>
        <fullName evidence="5">ABC transporter ATP-binding protein</fullName>
    </submittedName>
</protein>
<dbReference type="InterPro" id="IPR051782">
    <property type="entry name" value="ABC_Transporter_VariousFunc"/>
</dbReference>
<evidence type="ECO:0000256" key="1">
    <source>
        <dbReference type="ARBA" id="ARBA00022448"/>
    </source>
</evidence>
<dbReference type="Pfam" id="PF00005">
    <property type="entry name" value="ABC_tran"/>
    <property type="match status" value="1"/>
</dbReference>
<dbReference type="Proteomes" id="UP001487296">
    <property type="component" value="Unassembled WGS sequence"/>
</dbReference>
<keyword evidence="3 5" id="KW-0067">ATP-binding</keyword>
<reference evidence="5 6" key="1">
    <citation type="submission" date="2024-04" db="EMBL/GenBank/DDBJ databases">
        <title>Human intestinal bacterial collection.</title>
        <authorList>
            <person name="Pauvert C."/>
            <person name="Hitch T.C.A."/>
            <person name="Clavel T."/>
        </authorList>
    </citation>
    <scope>NUCLEOTIDE SEQUENCE [LARGE SCALE GENOMIC DNA]</scope>
    <source>
        <strain evidence="5 6">CLA-AA-H145</strain>
    </source>
</reference>
<feature type="domain" description="ABC transporter" evidence="4">
    <location>
        <begin position="2"/>
        <end position="228"/>
    </location>
</feature>
<dbReference type="SUPFAM" id="SSF52540">
    <property type="entry name" value="P-loop containing nucleoside triphosphate hydrolases"/>
    <property type="match status" value="1"/>
</dbReference>
<name>A0ABV1FQV5_9BACT</name>
<dbReference type="PROSITE" id="PS50893">
    <property type="entry name" value="ABC_TRANSPORTER_2"/>
    <property type="match status" value="1"/>
</dbReference>
<dbReference type="EMBL" id="JBBNFP010000019">
    <property type="protein sequence ID" value="MEQ2486690.1"/>
    <property type="molecule type" value="Genomic_DNA"/>
</dbReference>
<sequence>MISIQNITYNYPGSKHLVFKDFSLNLAPGRIYGLLGKNGTGKSTLLYLVCGLLRQRKGTVTLNGEPCALRKPDMLQDIYLVPEEYDLPNVSLKDYVRSNSVFYPHFSEATLNSCLADFELPTDIHLKSLSMGQKKKVFMSFAMATGCSYIFMDEPTNGLDIPSKSLFRKVVARHMTDDRTLIVATHQVHDVESLLDHIVIIDQSHVLLNSSVSAITEAYVFRTIAESEAAQAVYTEPCAGGLSAMVHRKADEEETQLNLELLFDAAVSGSLPRTFPPAQ</sequence>
<dbReference type="CDD" id="cd03230">
    <property type="entry name" value="ABC_DR_subfamily_A"/>
    <property type="match status" value="1"/>
</dbReference>
<dbReference type="InterPro" id="IPR003439">
    <property type="entry name" value="ABC_transporter-like_ATP-bd"/>
</dbReference>
<comment type="caution">
    <text evidence="5">The sequence shown here is derived from an EMBL/GenBank/DDBJ whole genome shotgun (WGS) entry which is preliminary data.</text>
</comment>
<dbReference type="PANTHER" id="PTHR42939">
    <property type="entry name" value="ABC TRANSPORTER ATP-BINDING PROTEIN ALBC-RELATED"/>
    <property type="match status" value="1"/>
</dbReference>
<dbReference type="GO" id="GO:0005524">
    <property type="term" value="F:ATP binding"/>
    <property type="evidence" value="ECO:0007669"/>
    <property type="project" value="UniProtKB-KW"/>
</dbReference>
<dbReference type="PANTHER" id="PTHR42939:SF1">
    <property type="entry name" value="ABC TRANSPORTER ATP-BINDING PROTEIN ALBC-RELATED"/>
    <property type="match status" value="1"/>
</dbReference>
<dbReference type="RefSeq" id="WP_215759752.1">
    <property type="nucleotide sequence ID" value="NZ_JAHKBE010000019.1"/>
</dbReference>
<keyword evidence="6" id="KW-1185">Reference proteome</keyword>
<evidence type="ECO:0000256" key="3">
    <source>
        <dbReference type="ARBA" id="ARBA00022840"/>
    </source>
</evidence>
<evidence type="ECO:0000313" key="6">
    <source>
        <dbReference type="Proteomes" id="UP001487296"/>
    </source>
</evidence>
<organism evidence="5 6">
    <name type="scientific">Hallella faecis</name>
    <dbReference type="NCBI Taxonomy" id="2841596"/>
    <lineage>
        <taxon>Bacteria</taxon>
        <taxon>Pseudomonadati</taxon>
        <taxon>Bacteroidota</taxon>
        <taxon>Bacteroidia</taxon>
        <taxon>Bacteroidales</taxon>
        <taxon>Prevotellaceae</taxon>
        <taxon>Hallella</taxon>
    </lineage>
</organism>
<dbReference type="Gene3D" id="3.40.50.300">
    <property type="entry name" value="P-loop containing nucleotide triphosphate hydrolases"/>
    <property type="match status" value="1"/>
</dbReference>
<proteinExistence type="predicted"/>